<accession>A0ABY5VDU9</accession>
<evidence type="ECO:0000313" key="3">
    <source>
        <dbReference type="Proteomes" id="UP001060164"/>
    </source>
</evidence>
<dbReference type="Pfam" id="PF02073">
    <property type="entry name" value="Peptidase_M29"/>
    <property type="match status" value="1"/>
</dbReference>
<protein>
    <submittedName>
        <fullName evidence="2">Aminopeptidase</fullName>
        <ecNumber evidence="2">3.4.11.-</ecNumber>
    </submittedName>
</protein>
<dbReference type="RefSeq" id="WP_242830274.1">
    <property type="nucleotide sequence ID" value="NZ_CABLBR010000018.1"/>
</dbReference>
<keyword evidence="2" id="KW-0031">Aminopeptidase</keyword>
<proteinExistence type="predicted"/>
<gene>
    <name evidence="2" type="ORF">NQ502_15265</name>
</gene>
<dbReference type="EMBL" id="CP102290">
    <property type="protein sequence ID" value="UWP58720.1"/>
    <property type="molecule type" value="Genomic_DNA"/>
</dbReference>
<dbReference type="PANTHER" id="PTHR34448">
    <property type="entry name" value="AMINOPEPTIDASE"/>
    <property type="match status" value="1"/>
</dbReference>
<sequence length="702" mass="80575">MNKMTEVTEMDEILVERWKLAKDRIEQIPSERIVSVPYRNYFIKTASFMQQIFGLLDLKEKGALRRMTMEALGEWNHVLYEDILPGNYEVSYANPDYAAVSLGEEYGRELCALYSQMRGCIVFAFEARVYDITILCELFLEVYTAFSGGELPAAETVRGIIYSFIRDYCDDMMNYRVREMIDPSLDFAAEIIMKSDLTDLRYLYLFGEYISENEKRTAEFLNTLPQQEIDQMARTFTEGYRIGFVNGGIDLSKKKTVNIRYCLGFERMVRAAVLQFEEMGLKPVIYRSAVHLINKRQHLRIGYYGGIPNKQYEYDHRNDAALYLTDEMVQKKLRALQNSFEANKELANTHAGPAVIEVFGEEPFSPANKESSCTLTEKQQNLKVRFDMESAQITNRYIIGEERSFTIIAYPLPEIGRDYEEIFRETVKINTLDYKQYQRIQQTLIDALDAGSSVHIRGCKENRTDLKVQLYRLFDAARQTIFENCVADVNIPVGEVFTSPVLEGTNGLLHVTRVFLNGLEYRDLWFTFKNGMIEDYGCGNFDSKEAGRTLVRENILYQHKSLPMGEFAIGTNTTAYVMAEKYGIAAKLPILIAEKMGPHFAVGDTCYSWSEDTPVYNPDGKEIAARDNEVSIKRKENPADAYFGCHTDITIPYEELEFIHILSEEKAPVSVIENGRFVLPGTEELNLPFLAVDNHETGLVEY</sequence>
<evidence type="ECO:0000313" key="2">
    <source>
        <dbReference type="EMBL" id="UWP58720.1"/>
    </source>
</evidence>
<reference evidence="2" key="1">
    <citation type="journal article" date="2022" name="Cell">
        <title>Design, construction, and in vivo augmentation of a complex gut microbiome.</title>
        <authorList>
            <person name="Cheng A.G."/>
            <person name="Ho P.Y."/>
            <person name="Aranda-Diaz A."/>
            <person name="Jain S."/>
            <person name="Yu F.B."/>
            <person name="Meng X."/>
            <person name="Wang M."/>
            <person name="Iakiviak M."/>
            <person name="Nagashima K."/>
            <person name="Zhao A."/>
            <person name="Murugkar P."/>
            <person name="Patil A."/>
            <person name="Atabakhsh K."/>
            <person name="Weakley A."/>
            <person name="Yan J."/>
            <person name="Brumbaugh A.R."/>
            <person name="Higginbottom S."/>
            <person name="Dimas A."/>
            <person name="Shiver A.L."/>
            <person name="Deutschbauer A."/>
            <person name="Neff N."/>
            <person name="Sonnenburg J.L."/>
            <person name="Huang K.C."/>
            <person name="Fischbach M.A."/>
        </authorList>
    </citation>
    <scope>NUCLEOTIDE SEQUENCE</scope>
    <source>
        <strain evidence="2">DSM 19829</strain>
    </source>
</reference>
<keyword evidence="2" id="KW-0378">Hydrolase</keyword>
<dbReference type="InterPro" id="IPR052170">
    <property type="entry name" value="M29_Exopeptidase"/>
</dbReference>
<dbReference type="PANTHER" id="PTHR34448:SF1">
    <property type="entry name" value="BLL6088 PROTEIN"/>
    <property type="match status" value="1"/>
</dbReference>
<name>A0ABY5VDU9_9FIRM</name>
<evidence type="ECO:0000256" key="1">
    <source>
        <dbReference type="ARBA" id="ARBA00022723"/>
    </source>
</evidence>
<organism evidence="2 3">
    <name type="scientific">Ruminococcus gauvreauii</name>
    <dbReference type="NCBI Taxonomy" id="438033"/>
    <lineage>
        <taxon>Bacteria</taxon>
        <taxon>Bacillati</taxon>
        <taxon>Bacillota</taxon>
        <taxon>Clostridia</taxon>
        <taxon>Eubacteriales</taxon>
        <taxon>Oscillospiraceae</taxon>
        <taxon>Ruminococcus</taxon>
    </lineage>
</organism>
<keyword evidence="2" id="KW-0645">Protease</keyword>
<dbReference type="GO" id="GO:0004177">
    <property type="term" value="F:aminopeptidase activity"/>
    <property type="evidence" value="ECO:0007669"/>
    <property type="project" value="UniProtKB-KW"/>
</dbReference>
<dbReference type="InterPro" id="IPR000787">
    <property type="entry name" value="Peptidase_M29"/>
</dbReference>
<dbReference type="SUPFAM" id="SSF144052">
    <property type="entry name" value="Thermophilic metalloprotease-like"/>
    <property type="match status" value="1"/>
</dbReference>
<dbReference type="EC" id="3.4.11.-" evidence="2"/>
<keyword evidence="3" id="KW-1185">Reference proteome</keyword>
<keyword evidence="1" id="KW-0479">Metal-binding</keyword>
<dbReference type="Proteomes" id="UP001060164">
    <property type="component" value="Chromosome"/>
</dbReference>